<dbReference type="AlphaFoldDB" id="A0A2K8NUB7"/>
<keyword evidence="1" id="KW-0812">Transmembrane</keyword>
<dbReference type="KEGG" id="elj:ELUMI_v1c07230"/>
<name>A0A2K8NUB7_9MOLU</name>
<gene>
    <name evidence="2" type="ORF">ELUMI_v1c07230</name>
</gene>
<evidence type="ECO:0000256" key="1">
    <source>
        <dbReference type="SAM" id="Phobius"/>
    </source>
</evidence>
<dbReference type="OrthoDB" id="9916962at2"/>
<proteinExistence type="predicted"/>
<evidence type="ECO:0000313" key="3">
    <source>
        <dbReference type="Proteomes" id="UP000232063"/>
    </source>
</evidence>
<reference evidence="2 3" key="1">
    <citation type="submission" date="2017-11" db="EMBL/GenBank/DDBJ databases">
        <title>Genome sequence of Entomoplasma luminosum PIMN-1 (ATCC 49195).</title>
        <authorList>
            <person name="Lo W.-S."/>
            <person name="Gasparich G.E."/>
            <person name="Kuo C.-H."/>
        </authorList>
    </citation>
    <scope>NUCLEOTIDE SEQUENCE [LARGE SCALE GENOMIC DNA]</scope>
    <source>
        <strain evidence="2 3">PIMN-1</strain>
    </source>
</reference>
<keyword evidence="1" id="KW-1133">Transmembrane helix</keyword>
<protein>
    <submittedName>
        <fullName evidence="2">Uncharacterized protein</fullName>
    </submittedName>
</protein>
<dbReference type="EMBL" id="CP024963">
    <property type="protein sequence ID" value="ATZ17445.1"/>
    <property type="molecule type" value="Genomic_DNA"/>
</dbReference>
<keyword evidence="3" id="KW-1185">Reference proteome</keyword>
<feature type="transmembrane region" description="Helical" evidence="1">
    <location>
        <begin position="211"/>
        <end position="232"/>
    </location>
</feature>
<dbReference type="RefSeq" id="WP_025734564.1">
    <property type="nucleotide sequence ID" value="NZ_CP024963.1"/>
</dbReference>
<keyword evidence="1" id="KW-0472">Membrane</keyword>
<sequence>MSDQFVSRKEIHKDTIASTNKQIEILKLQTQNSRYLSSITDALNAIDKNHFTEVLDEINTTLKTVNFYVENDHSKKIINPENQQILEEYLNLLIKANQVNDDDSSNDLNAKIEAKISQDVLSSLSLQNLLDRMKKIIEERGQKLEAWAKKNSNDIGIASNPFQDSRTLETLIQQNKDVEVLTLVKETKAQMHHKVAEINMQKSKYKIKYKWFLISAPILLIGMIVAIALPFIF</sequence>
<dbReference type="Proteomes" id="UP000232063">
    <property type="component" value="Chromosome"/>
</dbReference>
<organism evidence="2 3">
    <name type="scientific">Williamsoniiplasma luminosum</name>
    <dbReference type="NCBI Taxonomy" id="214888"/>
    <lineage>
        <taxon>Bacteria</taxon>
        <taxon>Bacillati</taxon>
        <taxon>Mycoplasmatota</taxon>
        <taxon>Mollicutes</taxon>
        <taxon>Entomoplasmatales</taxon>
        <taxon>Williamsoniiplasma</taxon>
    </lineage>
</organism>
<accession>A0A2K8NUB7</accession>
<evidence type="ECO:0000313" key="2">
    <source>
        <dbReference type="EMBL" id="ATZ17445.1"/>
    </source>
</evidence>